<dbReference type="CDD" id="cd00140">
    <property type="entry name" value="beta_clamp"/>
    <property type="match status" value="1"/>
</dbReference>
<dbReference type="Pfam" id="PF02768">
    <property type="entry name" value="DNA_pol3_beta_3"/>
    <property type="match status" value="1"/>
</dbReference>
<dbReference type="Gene3D" id="3.10.150.10">
    <property type="entry name" value="DNA Polymerase III, subunit A, domain 2"/>
    <property type="match status" value="1"/>
</dbReference>
<evidence type="ECO:0000256" key="3">
    <source>
        <dbReference type="ARBA" id="ARBA00022490"/>
    </source>
</evidence>
<dbReference type="GO" id="GO:0003677">
    <property type="term" value="F:DNA binding"/>
    <property type="evidence" value="ECO:0007669"/>
    <property type="project" value="UniProtKB-UniRule"/>
</dbReference>
<dbReference type="PANTHER" id="PTHR30478:SF0">
    <property type="entry name" value="BETA SLIDING CLAMP"/>
    <property type="match status" value="1"/>
</dbReference>
<dbReference type="Proteomes" id="UP000249799">
    <property type="component" value="Chromosome"/>
</dbReference>
<dbReference type="GO" id="GO:0009360">
    <property type="term" value="C:DNA polymerase III complex"/>
    <property type="evidence" value="ECO:0007669"/>
    <property type="project" value="InterPro"/>
</dbReference>
<dbReference type="InterPro" id="IPR022635">
    <property type="entry name" value="DNA_polIII_beta_C"/>
</dbReference>
<comment type="similarity">
    <text evidence="2 9">Belongs to the beta sliding clamp family.</text>
</comment>
<dbReference type="GO" id="GO:0003887">
    <property type="term" value="F:DNA-directed DNA polymerase activity"/>
    <property type="evidence" value="ECO:0007669"/>
    <property type="project" value="UniProtKB-UniRule"/>
</dbReference>
<dbReference type="GO" id="GO:0005737">
    <property type="term" value="C:cytoplasm"/>
    <property type="evidence" value="ECO:0007669"/>
    <property type="project" value="UniProtKB-SubCell"/>
</dbReference>
<dbReference type="PANTHER" id="PTHR30478">
    <property type="entry name" value="DNA POLYMERASE III SUBUNIT BETA"/>
    <property type="match status" value="1"/>
</dbReference>
<dbReference type="NCBIfam" id="TIGR00663">
    <property type="entry name" value="dnan"/>
    <property type="match status" value="1"/>
</dbReference>
<dbReference type="Pfam" id="PF00712">
    <property type="entry name" value="DNA_pol3_beta"/>
    <property type="match status" value="1"/>
</dbReference>
<dbReference type="InterPro" id="IPR001001">
    <property type="entry name" value="DNA_polIII_beta"/>
</dbReference>
<comment type="subcellular location">
    <subcellularLocation>
        <location evidence="1 9">Cytoplasm</location>
    </subcellularLocation>
</comment>
<proteinExistence type="inferred from homology"/>
<dbReference type="InterPro" id="IPR022634">
    <property type="entry name" value="DNA_polIII_beta_N"/>
</dbReference>
<protein>
    <recommendedName>
        <fullName evidence="9">Beta sliding clamp</fullName>
    </recommendedName>
</protein>
<evidence type="ECO:0000256" key="8">
    <source>
        <dbReference type="ARBA" id="ARBA00023125"/>
    </source>
</evidence>
<keyword evidence="8" id="KW-0238">DNA-binding</keyword>
<dbReference type="OrthoDB" id="8421503at2"/>
<dbReference type="GO" id="GO:0006271">
    <property type="term" value="P:DNA strand elongation involved in DNA replication"/>
    <property type="evidence" value="ECO:0007669"/>
    <property type="project" value="TreeGrafter"/>
</dbReference>
<evidence type="ECO:0000256" key="4">
    <source>
        <dbReference type="ARBA" id="ARBA00022679"/>
    </source>
</evidence>
<dbReference type="SUPFAM" id="SSF55979">
    <property type="entry name" value="DNA clamp"/>
    <property type="match status" value="3"/>
</dbReference>
<dbReference type="RefSeq" id="WP_111336743.1">
    <property type="nucleotide sequence ID" value="NZ_CP030032.1"/>
</dbReference>
<evidence type="ECO:0000256" key="9">
    <source>
        <dbReference type="PIRNR" id="PIRNR000804"/>
    </source>
</evidence>
<comment type="subunit">
    <text evidence="9">Forms a ring-shaped head-to-tail homodimer around DNA.</text>
</comment>
<reference evidence="10 11" key="1">
    <citation type="submission" date="2018-06" db="EMBL/GenBank/DDBJ databases">
        <title>Lujinxingia sediminis gen. nov. sp. nov., a new facultative anaerobic member of the class Deltaproteobacteria, and proposal of Lujinxingaceae fam. nov.</title>
        <authorList>
            <person name="Guo L.-Y."/>
            <person name="Li C.-M."/>
            <person name="Wang S."/>
            <person name="Du Z.-J."/>
        </authorList>
    </citation>
    <scope>NUCLEOTIDE SEQUENCE [LARGE SCALE GENOMIC DNA]</scope>
    <source>
        <strain evidence="10 11">FA350</strain>
    </source>
</reference>
<dbReference type="PIRSF" id="PIRSF000804">
    <property type="entry name" value="DNA_pol_III_b"/>
    <property type="match status" value="1"/>
</dbReference>
<dbReference type="GO" id="GO:0008408">
    <property type="term" value="F:3'-5' exonuclease activity"/>
    <property type="evidence" value="ECO:0007669"/>
    <property type="project" value="InterPro"/>
</dbReference>
<keyword evidence="5 9" id="KW-0548">Nucleotidyltransferase</keyword>
<keyword evidence="6 9" id="KW-0235">DNA replication</keyword>
<keyword evidence="7 9" id="KW-0239">DNA-directed DNA polymerase</keyword>
<accession>A0A2Z4FPQ6</accession>
<gene>
    <name evidence="10" type="primary">dnaN</name>
    <name evidence="10" type="ORF">DN745_17070</name>
</gene>
<keyword evidence="4 9" id="KW-0808">Transferase</keyword>
<evidence type="ECO:0000313" key="11">
    <source>
        <dbReference type="Proteomes" id="UP000249799"/>
    </source>
</evidence>
<dbReference type="SMART" id="SM00480">
    <property type="entry name" value="POL3Bc"/>
    <property type="match status" value="1"/>
</dbReference>
<dbReference type="InterPro" id="IPR022637">
    <property type="entry name" value="DNA_polIII_beta_cen"/>
</dbReference>
<dbReference type="KEGG" id="bsed:DN745_17070"/>
<keyword evidence="11" id="KW-1185">Reference proteome</keyword>
<dbReference type="Pfam" id="PF02767">
    <property type="entry name" value="DNA_pol3_beta_2"/>
    <property type="match status" value="1"/>
</dbReference>
<evidence type="ECO:0000256" key="6">
    <source>
        <dbReference type="ARBA" id="ARBA00022705"/>
    </source>
</evidence>
<sequence>MKIRISPQALTDELFKLQGVVSQRSTLAILSNALLQAKDGRLTLHATDLDTSISTSCECEVLEEGSVTLEAKNLFDIVKNLDDDSLVIETEDNYWANLNSGNVVCRIAGTHPDDFPQILDTSGVEMYPIGIETLLNMVDKTLFSVSTDDARANLTGAFFRVTAENTLLMVSTDGHRLSKIEADPESFSAGENTHQTLRDGIIIPRKGLSELKRIVDAKATELSFGLVDNSIVFQSGPMTMSVMLIEGTFPDFTQVLPKEGDNKAFVKKDMFLQALKFVSLFASPKTHNLRLSLSDEGLELYASDPDRGEGRKTIPAEYTGQPVKAGYNYRYLIDVLGVLDSDQVSLEIIDTLSPTLMRDPTSDEALFVVMPMRL</sequence>
<dbReference type="Gene3D" id="3.70.10.10">
    <property type="match status" value="1"/>
</dbReference>
<evidence type="ECO:0000256" key="5">
    <source>
        <dbReference type="ARBA" id="ARBA00022695"/>
    </source>
</evidence>
<dbReference type="InterPro" id="IPR046938">
    <property type="entry name" value="DNA_clamp_sf"/>
</dbReference>
<evidence type="ECO:0000256" key="7">
    <source>
        <dbReference type="ARBA" id="ARBA00022932"/>
    </source>
</evidence>
<evidence type="ECO:0000256" key="2">
    <source>
        <dbReference type="ARBA" id="ARBA00010752"/>
    </source>
</evidence>
<evidence type="ECO:0000313" key="10">
    <source>
        <dbReference type="EMBL" id="AWV90943.1"/>
    </source>
</evidence>
<organism evidence="10 11">
    <name type="scientific">Bradymonas sediminis</name>
    <dbReference type="NCBI Taxonomy" id="1548548"/>
    <lineage>
        <taxon>Bacteria</taxon>
        <taxon>Deltaproteobacteria</taxon>
        <taxon>Bradymonadales</taxon>
        <taxon>Bradymonadaceae</taxon>
        <taxon>Bradymonas</taxon>
    </lineage>
</organism>
<comment type="function">
    <text evidence="9">Confers DNA tethering and processivity to DNA polymerases and other proteins. Acts as a clamp, forming a ring around DNA (a reaction catalyzed by the clamp-loading complex) which diffuses in an ATP-independent manner freely and bidirectionally along dsDNA. Initially characterized for its ability to contact the catalytic subunit of DNA polymerase III (Pol III), a complex, multichain enzyme responsible for most of the replicative synthesis in bacteria; Pol III exhibits 3'-5' exonuclease proofreading activity. The beta chain is required for initiation of replication as well as for processivity of DNA replication.</text>
</comment>
<evidence type="ECO:0000256" key="1">
    <source>
        <dbReference type="ARBA" id="ARBA00004496"/>
    </source>
</evidence>
<dbReference type="AlphaFoldDB" id="A0A2Z4FPQ6"/>
<keyword evidence="3 9" id="KW-0963">Cytoplasm</keyword>
<dbReference type="EMBL" id="CP030032">
    <property type="protein sequence ID" value="AWV90943.1"/>
    <property type="molecule type" value="Genomic_DNA"/>
</dbReference>
<name>A0A2Z4FPQ6_9DELT</name>